<gene>
    <name evidence="2" type="ORF">Q5H93_22760</name>
</gene>
<sequence length="497" mass="52752">MRKLLLPLLAAGLAAPAQAQDYRPFRMGLTYQFSESTTPGDTTHTLRIIGRSQAGADTVFRFNPMAQPLPANSSIGCGGTHMQRPNNLFGATLTVPAAGSFVLTASNGRTLTLRPRAAVGQAWVAAPGLTGTVSARTMATVLGQADSVATIGLSNGQTLQLSKQFGLVEGPALIALLDGRYRSRALTLTALPELNRGTAQLGTKAVFDFQPNDVFQRHYTTINSLTSQLCSEGWTRDSIISRTTSAGGDSIIYQIWSRSLSFGYGSPGAPAQFCGSSGTSFFPGAVSTMVVASGSDSNVKMLTNNYSQRYPPFGSLARAASRSAQFNNRLEQEVLLRSGSSCGAGSDSLAITYVIDFWGFDASAQGLGLTRFHHGDMFNDSYMNLEGYRKNGVTYGQLRSFRQLLPAATARPAATTAAFPNPFSNELTVKFELTRPQAVALELHDAIGRVVLTQPATLRAAGTGTLQLNTAVLPAGVYTVFLKPAASPAQVLKVVKQ</sequence>
<feature type="chain" id="PRO_5046313548" evidence="1">
    <location>
        <begin position="20"/>
        <end position="497"/>
    </location>
</feature>
<dbReference type="Proteomes" id="UP001176429">
    <property type="component" value="Unassembled WGS sequence"/>
</dbReference>
<dbReference type="NCBIfam" id="TIGR04183">
    <property type="entry name" value="Por_Secre_tail"/>
    <property type="match status" value="1"/>
</dbReference>
<feature type="signal peptide" evidence="1">
    <location>
        <begin position="1"/>
        <end position="19"/>
    </location>
</feature>
<protein>
    <submittedName>
        <fullName evidence="2">T9SS type A sorting domain-containing protein</fullName>
    </submittedName>
</protein>
<keyword evidence="1" id="KW-0732">Signal</keyword>
<evidence type="ECO:0000313" key="2">
    <source>
        <dbReference type="EMBL" id="MDO7877578.1"/>
    </source>
</evidence>
<evidence type="ECO:0000313" key="3">
    <source>
        <dbReference type="Proteomes" id="UP001176429"/>
    </source>
</evidence>
<accession>A0ABT9BH30</accession>
<comment type="caution">
    <text evidence="2">The sequence shown here is derived from an EMBL/GenBank/DDBJ whole genome shotgun (WGS) entry which is preliminary data.</text>
</comment>
<dbReference type="EMBL" id="JAUQSY010000022">
    <property type="protein sequence ID" value="MDO7877578.1"/>
    <property type="molecule type" value="Genomic_DNA"/>
</dbReference>
<dbReference type="RefSeq" id="WP_305009018.1">
    <property type="nucleotide sequence ID" value="NZ_JAUQSY010000022.1"/>
</dbReference>
<name>A0ABT9BH30_9BACT</name>
<dbReference type="InterPro" id="IPR026444">
    <property type="entry name" value="Secre_tail"/>
</dbReference>
<reference evidence="2" key="1">
    <citation type="submission" date="2023-07" db="EMBL/GenBank/DDBJ databases">
        <authorList>
            <person name="Kim M.K."/>
        </authorList>
    </citation>
    <scope>NUCLEOTIDE SEQUENCE</scope>
    <source>
        <strain evidence="2">ASUV-10-1</strain>
    </source>
</reference>
<keyword evidence="3" id="KW-1185">Reference proteome</keyword>
<proteinExistence type="predicted"/>
<evidence type="ECO:0000256" key="1">
    <source>
        <dbReference type="SAM" id="SignalP"/>
    </source>
</evidence>
<organism evidence="2 3">
    <name type="scientific">Hymenobacter aranciens</name>
    <dbReference type="NCBI Taxonomy" id="3063996"/>
    <lineage>
        <taxon>Bacteria</taxon>
        <taxon>Pseudomonadati</taxon>
        <taxon>Bacteroidota</taxon>
        <taxon>Cytophagia</taxon>
        <taxon>Cytophagales</taxon>
        <taxon>Hymenobacteraceae</taxon>
        <taxon>Hymenobacter</taxon>
    </lineage>
</organism>